<sequence>MAKDICEANEKSGGIFFEKNGGGGGEGHANPCPLIAPRFAEAWMLVIPSIHEQMCLFCLLQCGWGINGFKICCKGLHCFQLTKQRLLDFWCTTLSSILVLMPAAAKLFISFLYELKIKVAVASVYTVFIGNIMFGVTKMLLYLGPSAC</sequence>
<name>Q9S1E8_VIBCL</name>
<dbReference type="AlphaFoldDB" id="Q9S1E8"/>
<protein>
    <submittedName>
        <fullName evidence="2">Putative transposase</fullName>
    </submittedName>
</protein>
<evidence type="ECO:0000256" key="1">
    <source>
        <dbReference type="SAM" id="Phobius"/>
    </source>
</evidence>
<keyword evidence="1" id="KW-0472">Membrane</keyword>
<organism evidence="2">
    <name type="scientific">Vibrio cholerae</name>
    <dbReference type="NCBI Taxonomy" id="666"/>
    <lineage>
        <taxon>Bacteria</taxon>
        <taxon>Pseudomonadati</taxon>
        <taxon>Pseudomonadota</taxon>
        <taxon>Gammaproteobacteria</taxon>
        <taxon>Vibrionales</taxon>
        <taxon>Vibrionaceae</taxon>
        <taxon>Vibrio</taxon>
    </lineage>
</organism>
<dbReference type="EMBL" id="AJ249205">
    <property type="protein sequence ID" value="CAB54594.1"/>
    <property type="molecule type" value="Genomic_DNA"/>
</dbReference>
<evidence type="ECO:0000313" key="2">
    <source>
        <dbReference type="EMBL" id="CAB54594.1"/>
    </source>
</evidence>
<reference evidence="2" key="1">
    <citation type="submission" date="1999-09" db="EMBL/GenBank/DDBJ databases">
        <title>Characterization and Distribution of a new retron in Vibrio cholerae.</title>
        <authorList>
            <person name="Clark C.A."/>
            <person name="Fallarino A."/>
            <person name="Bawden M.J."/>
            <person name="Manning P.A."/>
            <person name="Focareta T."/>
        </authorList>
    </citation>
    <scope>NUCLEOTIDE SEQUENCE</scope>
    <source>
        <strain evidence="2">569B</strain>
    </source>
</reference>
<feature type="transmembrane region" description="Helical" evidence="1">
    <location>
        <begin position="119"/>
        <end position="143"/>
    </location>
</feature>
<proteinExistence type="predicted"/>
<accession>Q9S1E8</accession>
<keyword evidence="1" id="KW-0812">Transmembrane</keyword>
<keyword evidence="1" id="KW-1133">Transmembrane helix</keyword>
<feature type="transmembrane region" description="Helical" evidence="1">
    <location>
        <begin position="89"/>
        <end position="113"/>
    </location>
</feature>